<proteinExistence type="predicted"/>
<dbReference type="RefSeq" id="WP_271715784.1">
    <property type="nucleotide sequence ID" value="NZ_AP024169.1"/>
</dbReference>
<dbReference type="Pfam" id="PF00882">
    <property type="entry name" value="Zn_dep_PLPC"/>
    <property type="match status" value="1"/>
</dbReference>
<dbReference type="Proteomes" id="UP000595897">
    <property type="component" value="Chromosome"/>
</dbReference>
<protein>
    <recommendedName>
        <fullName evidence="1">Phospholipase C/D domain-containing protein</fullName>
    </recommendedName>
</protein>
<dbReference type="EMBL" id="AP024169">
    <property type="protein sequence ID" value="BCN30573.1"/>
    <property type="molecule type" value="Genomic_DNA"/>
</dbReference>
<name>A0A7R7ICB9_9FIRM</name>
<evidence type="ECO:0000313" key="2">
    <source>
        <dbReference type="EMBL" id="BCN30573.1"/>
    </source>
</evidence>
<evidence type="ECO:0000259" key="1">
    <source>
        <dbReference type="Pfam" id="PF00882"/>
    </source>
</evidence>
<dbReference type="KEGG" id="ahb:bsdtb5_18680"/>
<dbReference type="AlphaFoldDB" id="A0A7R7ICB9"/>
<dbReference type="InterPro" id="IPR029002">
    <property type="entry name" value="PLPC/GPLD1"/>
</dbReference>
<evidence type="ECO:0000313" key="3">
    <source>
        <dbReference type="Proteomes" id="UP000595897"/>
    </source>
</evidence>
<feature type="domain" description="Phospholipase C/D" evidence="1">
    <location>
        <begin position="7"/>
        <end position="158"/>
    </location>
</feature>
<gene>
    <name evidence="2" type="ORF">bsdtb5_18680</name>
</gene>
<organism evidence="2 3">
    <name type="scientific">Anaeromicropila herbilytica</name>
    <dbReference type="NCBI Taxonomy" id="2785025"/>
    <lineage>
        <taxon>Bacteria</taxon>
        <taxon>Bacillati</taxon>
        <taxon>Bacillota</taxon>
        <taxon>Clostridia</taxon>
        <taxon>Lachnospirales</taxon>
        <taxon>Lachnospiraceae</taxon>
        <taxon>Anaeromicropila</taxon>
    </lineage>
</organism>
<keyword evidence="3" id="KW-1185">Reference proteome</keyword>
<sequence>MPGTYAHYTFGEEVLNNLNGEVKSIIKQNHTLYDIGLHGPDILFFYKPYTFNYVNQRGMNLHKKSGNEFFIKANKMLKNAKESDSAKAYLFGFVCHYMLDSECHPYVNQKEKLSKISHSEIETEFERYMMAKNHLDPMFYKPTKHLMINERYAECISNFFPGISSEKIMQSIKSMKFYVDLFNAPRIWKGNILHFITKPIDQNKVSGLFMTRKENPACIDSNLVLEKLYQKSIGATVKIIEEYYKNMEQLVTKRVDLESLNQRFQKSFD</sequence>
<accession>A0A7R7ICB9</accession>
<reference evidence="2 3" key="1">
    <citation type="submission" date="2020-11" db="EMBL/GenBank/DDBJ databases">
        <title>Draft genome sequencing of a Lachnospiraceae strain isolated from anoxic soil subjected to BSD treatment.</title>
        <authorList>
            <person name="Uek A."/>
            <person name="Tonouchi A."/>
        </authorList>
    </citation>
    <scope>NUCLEOTIDE SEQUENCE [LARGE SCALE GENOMIC DNA]</scope>
    <source>
        <strain evidence="2 3">TB5</strain>
    </source>
</reference>